<dbReference type="EMBL" id="CP018099">
    <property type="protein sequence ID" value="APF18729.1"/>
    <property type="molecule type" value="Genomic_DNA"/>
</dbReference>
<accession>H1XTU2</accession>
<sequence length="111" mass="12279">MIFLYLNSDKMGDGDPELGKKLLKSFLSELLASNTKIDFVGCVNSGINLTIEGSDVLEIFKEFEKRGTKIATCGTCLKHYGKTEKLLIGQIGTMKMTVEIMTKADKVIRVN</sequence>
<reference evidence="2 3" key="1">
    <citation type="submission" date="2011-09" db="EMBL/GenBank/DDBJ databases">
        <title>The permanent draft genome of Caldithrix abyssi DSM 13497.</title>
        <authorList>
            <consortium name="US DOE Joint Genome Institute (JGI-PGF)"/>
            <person name="Lucas S."/>
            <person name="Han J."/>
            <person name="Lapidus A."/>
            <person name="Bruce D."/>
            <person name="Goodwin L."/>
            <person name="Pitluck S."/>
            <person name="Peters L."/>
            <person name="Kyrpides N."/>
            <person name="Mavromatis K."/>
            <person name="Ivanova N."/>
            <person name="Mikhailova N."/>
            <person name="Chertkov O."/>
            <person name="Detter J.C."/>
            <person name="Tapia R."/>
            <person name="Han C."/>
            <person name="Land M."/>
            <person name="Hauser L."/>
            <person name="Markowitz V."/>
            <person name="Cheng J.-F."/>
            <person name="Hugenholtz P."/>
            <person name="Woyke T."/>
            <person name="Wu D."/>
            <person name="Spring S."/>
            <person name="Brambilla E."/>
            <person name="Klenk H.-P."/>
            <person name="Eisen J.A."/>
        </authorList>
    </citation>
    <scope>NUCLEOTIDE SEQUENCE [LARGE SCALE GENOMIC DNA]</scope>
    <source>
        <strain evidence="2 3">DSM 13497</strain>
    </source>
</reference>
<evidence type="ECO:0000313" key="1">
    <source>
        <dbReference type="EMBL" id="APF18729.1"/>
    </source>
</evidence>
<dbReference type="SUPFAM" id="SSF75169">
    <property type="entry name" value="DsrEFH-like"/>
    <property type="match status" value="1"/>
</dbReference>
<dbReference type="AlphaFoldDB" id="H1XTU2"/>
<dbReference type="InterPro" id="IPR027396">
    <property type="entry name" value="DsrEFH-like"/>
</dbReference>
<dbReference type="PaxDb" id="880073-Calab_3103"/>
<dbReference type="EMBL" id="CM001402">
    <property type="protein sequence ID" value="EHO42709.1"/>
    <property type="molecule type" value="Genomic_DNA"/>
</dbReference>
<protein>
    <submittedName>
        <fullName evidence="2">Selenium metabolism protein YedF</fullName>
    </submittedName>
</protein>
<dbReference type="Proteomes" id="UP000004671">
    <property type="component" value="Chromosome"/>
</dbReference>
<dbReference type="RefSeq" id="WP_006930064.1">
    <property type="nucleotide sequence ID" value="NZ_CM001402.1"/>
</dbReference>
<keyword evidence="3" id="KW-1185">Reference proteome</keyword>
<evidence type="ECO:0000313" key="2">
    <source>
        <dbReference type="EMBL" id="EHO42709.1"/>
    </source>
</evidence>
<name>H1XTU2_CALAY</name>
<reference evidence="1 4" key="2">
    <citation type="submission" date="2016-11" db="EMBL/GenBank/DDBJ databases">
        <title>Genomic analysis of Caldithrix abyssi and proposal of a novel bacterial phylum Caldithrichaeota.</title>
        <authorList>
            <person name="Kublanov I."/>
            <person name="Sigalova O."/>
            <person name="Gavrilov S."/>
            <person name="Lebedinsky A."/>
            <person name="Ivanova N."/>
            <person name="Daum C."/>
            <person name="Reddy T."/>
            <person name="Klenk H.P."/>
            <person name="Goker M."/>
            <person name="Reva O."/>
            <person name="Miroshnichenko M."/>
            <person name="Kyprides N."/>
            <person name="Woyke T."/>
            <person name="Gelfand M."/>
        </authorList>
    </citation>
    <scope>NUCLEOTIDE SEQUENCE [LARGE SCALE GENOMIC DNA]</scope>
    <source>
        <strain evidence="1 4">LF13</strain>
    </source>
</reference>
<dbReference type="Pfam" id="PF02635">
    <property type="entry name" value="DsrE"/>
    <property type="match status" value="1"/>
</dbReference>
<organism evidence="2 3">
    <name type="scientific">Caldithrix abyssi DSM 13497</name>
    <dbReference type="NCBI Taxonomy" id="880073"/>
    <lineage>
        <taxon>Bacteria</taxon>
        <taxon>Pseudomonadati</taxon>
        <taxon>Calditrichota</taxon>
        <taxon>Calditrichia</taxon>
        <taxon>Calditrichales</taxon>
        <taxon>Calditrichaceae</taxon>
        <taxon>Caldithrix</taxon>
    </lineage>
</organism>
<dbReference type="KEGG" id="caby:Cabys_1980"/>
<evidence type="ECO:0000313" key="4">
    <source>
        <dbReference type="Proteomes" id="UP000183868"/>
    </source>
</evidence>
<dbReference type="HOGENOM" id="CLU_097491_1_0_0"/>
<dbReference type="InterPro" id="IPR019870">
    <property type="entry name" value="Se_metab_YedF"/>
</dbReference>
<dbReference type="OrthoDB" id="9801500at2"/>
<dbReference type="STRING" id="880073.Cabys_1980"/>
<dbReference type="Proteomes" id="UP000183868">
    <property type="component" value="Chromosome"/>
</dbReference>
<dbReference type="Gene3D" id="3.40.1260.10">
    <property type="entry name" value="DsrEFH-like"/>
    <property type="match status" value="1"/>
</dbReference>
<dbReference type="eggNOG" id="COG0425">
    <property type="taxonomic scope" value="Bacteria"/>
</dbReference>
<proteinExistence type="predicted"/>
<gene>
    <name evidence="1" type="primary">yedF</name>
    <name evidence="1" type="ORF">Cabys_1980</name>
    <name evidence="2" type="ORF">Calab_3103</name>
</gene>
<evidence type="ECO:0000313" key="3">
    <source>
        <dbReference type="Proteomes" id="UP000004671"/>
    </source>
</evidence>
<dbReference type="NCBIfam" id="TIGR03527">
    <property type="entry name" value="selenium_YedF"/>
    <property type="match status" value="1"/>
</dbReference>
<dbReference type="InterPro" id="IPR003787">
    <property type="entry name" value="Sulphur_relay_DsrE/F-like"/>
</dbReference>